<dbReference type="EMBL" id="JAWRVE010000083">
    <property type="protein sequence ID" value="KAL1861694.1"/>
    <property type="molecule type" value="Genomic_DNA"/>
</dbReference>
<dbReference type="CDD" id="cd11061">
    <property type="entry name" value="CYP67-like"/>
    <property type="match status" value="1"/>
</dbReference>
<keyword evidence="8" id="KW-0812">Transmembrane</keyword>
<gene>
    <name evidence="9" type="ORF">Daus18300_008662</name>
</gene>
<organism evidence="9 10">
    <name type="scientific">Diaporthe australafricana</name>
    <dbReference type="NCBI Taxonomy" id="127596"/>
    <lineage>
        <taxon>Eukaryota</taxon>
        <taxon>Fungi</taxon>
        <taxon>Dikarya</taxon>
        <taxon>Ascomycota</taxon>
        <taxon>Pezizomycotina</taxon>
        <taxon>Sordariomycetes</taxon>
        <taxon>Sordariomycetidae</taxon>
        <taxon>Diaporthales</taxon>
        <taxon>Diaporthaceae</taxon>
        <taxon>Diaporthe</taxon>
    </lineage>
</organism>
<dbReference type="Pfam" id="PF00067">
    <property type="entry name" value="p450"/>
    <property type="match status" value="2"/>
</dbReference>
<protein>
    <recommendedName>
        <fullName evidence="11">Cytochrome P450</fullName>
    </recommendedName>
</protein>
<feature type="transmembrane region" description="Helical" evidence="8">
    <location>
        <begin position="65"/>
        <end position="86"/>
    </location>
</feature>
<evidence type="ECO:0000256" key="7">
    <source>
        <dbReference type="ARBA" id="ARBA00023033"/>
    </source>
</evidence>
<dbReference type="InterPro" id="IPR002401">
    <property type="entry name" value="Cyt_P450_E_grp-I"/>
</dbReference>
<evidence type="ECO:0000313" key="9">
    <source>
        <dbReference type="EMBL" id="KAL1861694.1"/>
    </source>
</evidence>
<accession>A0ABR3WHD2</accession>
<evidence type="ECO:0000256" key="6">
    <source>
        <dbReference type="ARBA" id="ARBA00023004"/>
    </source>
</evidence>
<keyword evidence="6" id="KW-0408">Iron</keyword>
<evidence type="ECO:0000256" key="8">
    <source>
        <dbReference type="SAM" id="Phobius"/>
    </source>
</evidence>
<dbReference type="PRINTS" id="PR00463">
    <property type="entry name" value="EP450I"/>
</dbReference>
<dbReference type="InterPro" id="IPR036396">
    <property type="entry name" value="Cyt_P450_sf"/>
</dbReference>
<reference evidence="9 10" key="1">
    <citation type="journal article" date="2024" name="IMA Fungus">
        <title>IMA Genome - F19 : A genome assembly and annotation guide to empower mycologists, including annotated draft genome sequences of Ceratocystis pirilliformis, Diaporthe australafricana, Fusarium ophioides, Paecilomyces lecythidis, and Sporothrix stenoceras.</title>
        <authorList>
            <person name="Aylward J."/>
            <person name="Wilson A.M."/>
            <person name="Visagie C.M."/>
            <person name="Spraker J."/>
            <person name="Barnes I."/>
            <person name="Buitendag C."/>
            <person name="Ceriani C."/>
            <person name="Del Mar Angel L."/>
            <person name="du Plessis D."/>
            <person name="Fuchs T."/>
            <person name="Gasser K."/>
            <person name="Kramer D."/>
            <person name="Li W."/>
            <person name="Munsamy K."/>
            <person name="Piso A."/>
            <person name="Price J.L."/>
            <person name="Sonnekus B."/>
            <person name="Thomas C."/>
            <person name="van der Nest A."/>
            <person name="van Dijk A."/>
            <person name="van Heerden A."/>
            <person name="van Vuuren N."/>
            <person name="Yilmaz N."/>
            <person name="Duong T.A."/>
            <person name="van der Merwe N.A."/>
            <person name="Wingfield M.J."/>
            <person name="Wingfield B.D."/>
        </authorList>
    </citation>
    <scope>NUCLEOTIDE SEQUENCE [LARGE SCALE GENOMIC DNA]</scope>
    <source>
        <strain evidence="9 10">CMW 18300</strain>
    </source>
</reference>
<evidence type="ECO:0000256" key="2">
    <source>
        <dbReference type="ARBA" id="ARBA00010617"/>
    </source>
</evidence>
<dbReference type="InterPro" id="IPR001128">
    <property type="entry name" value="Cyt_P450"/>
</dbReference>
<evidence type="ECO:0000256" key="3">
    <source>
        <dbReference type="ARBA" id="ARBA00022617"/>
    </source>
</evidence>
<dbReference type="SUPFAM" id="SSF48264">
    <property type="entry name" value="Cytochrome P450"/>
    <property type="match status" value="1"/>
</dbReference>
<sequence length="514" mass="58259">MNNIPVTKEELAASFVVGAGLHQAFLRHGEWDNYSFRLIVGAATVETLLSLFVHQYFSKSPVDSIQHALCWTLAAIAGIYASMILYRAFFHRLRHFPGPFAARLSTFYMTFLSGRRGQVYEDVRALHKKYGDYVRVGPTEISIADPAAFSAIHSATSQCERGPWYNILNPTISLQMVRERKEHARRRKAWDKAFTLKDYEERVVGYTDELIGTIDTMGKGKSFNASKYFNYYSFDIMGDLAFGRSFNMMRDGIDHYFFTTTHLNMALIGLFSRVVWLFPIYNVFHWILKDYNQTSNPSWQETENLVGDASLIVVAGSDTTAATLTCLFYNLTTHPQVYKTLQKEVDEFFASEVTNNEFDTGALGKLRYLQACIDESLRLFPPVMSGLQRQTPPQGVQIGERFIPGNTIVQTPTYSMCRDPRAFPRGDEFIPERWTTQPELVKDASVDVPFSVGRFSCVGKQLGLMEVRRVTALIARKYDVTMAAEQTNEAFLGGLRDNFTLATPALNLVFSPRG</sequence>
<keyword evidence="7" id="KW-0503">Monooxygenase</keyword>
<keyword evidence="4" id="KW-0479">Metal-binding</keyword>
<evidence type="ECO:0000256" key="4">
    <source>
        <dbReference type="ARBA" id="ARBA00022723"/>
    </source>
</evidence>
<evidence type="ECO:0000256" key="1">
    <source>
        <dbReference type="ARBA" id="ARBA00001971"/>
    </source>
</evidence>
<comment type="caution">
    <text evidence="9">The sequence shown here is derived from an EMBL/GenBank/DDBJ whole genome shotgun (WGS) entry which is preliminary data.</text>
</comment>
<dbReference type="PRINTS" id="PR00385">
    <property type="entry name" value="P450"/>
</dbReference>
<dbReference type="Gene3D" id="1.10.630.10">
    <property type="entry name" value="Cytochrome P450"/>
    <property type="match status" value="1"/>
</dbReference>
<name>A0ABR3WHD2_9PEZI</name>
<comment type="cofactor">
    <cofactor evidence="1">
        <name>heme</name>
        <dbReference type="ChEBI" id="CHEBI:30413"/>
    </cofactor>
</comment>
<keyword evidence="8" id="KW-1133">Transmembrane helix</keyword>
<dbReference type="InterPro" id="IPR050121">
    <property type="entry name" value="Cytochrome_P450_monoxygenase"/>
</dbReference>
<keyword evidence="5" id="KW-0560">Oxidoreductase</keyword>
<dbReference type="PANTHER" id="PTHR24305">
    <property type="entry name" value="CYTOCHROME P450"/>
    <property type="match status" value="1"/>
</dbReference>
<evidence type="ECO:0008006" key="11">
    <source>
        <dbReference type="Google" id="ProtNLM"/>
    </source>
</evidence>
<dbReference type="PANTHER" id="PTHR24305:SF187">
    <property type="entry name" value="P450, PUTATIVE (EUROFUNG)-RELATED"/>
    <property type="match status" value="1"/>
</dbReference>
<feature type="transmembrane region" description="Helical" evidence="8">
    <location>
        <begin position="34"/>
        <end position="53"/>
    </location>
</feature>
<evidence type="ECO:0000256" key="5">
    <source>
        <dbReference type="ARBA" id="ARBA00023002"/>
    </source>
</evidence>
<proteinExistence type="inferred from homology"/>
<keyword evidence="8" id="KW-0472">Membrane</keyword>
<evidence type="ECO:0000313" key="10">
    <source>
        <dbReference type="Proteomes" id="UP001583177"/>
    </source>
</evidence>
<keyword evidence="10" id="KW-1185">Reference proteome</keyword>
<feature type="transmembrane region" description="Helical" evidence="8">
    <location>
        <begin position="265"/>
        <end position="288"/>
    </location>
</feature>
<dbReference type="Proteomes" id="UP001583177">
    <property type="component" value="Unassembled WGS sequence"/>
</dbReference>
<comment type="similarity">
    <text evidence="2">Belongs to the cytochrome P450 family.</text>
</comment>
<keyword evidence="3" id="KW-0349">Heme</keyword>